<dbReference type="GO" id="GO:0016798">
    <property type="term" value="F:hydrolase activity, acting on glycosyl bonds"/>
    <property type="evidence" value="ECO:0007669"/>
    <property type="project" value="UniProtKB-KW"/>
</dbReference>
<keyword evidence="4" id="KW-1133">Transmembrane helix</keyword>
<dbReference type="AlphaFoldDB" id="A0ABD3NW96"/>
<feature type="compositionally biased region" description="Basic and acidic residues" evidence="3">
    <location>
        <begin position="1"/>
        <end position="16"/>
    </location>
</feature>
<dbReference type="EMBL" id="JABMIG020000379">
    <property type="protein sequence ID" value="KAL3779693.1"/>
    <property type="molecule type" value="Genomic_DNA"/>
</dbReference>
<accession>A0ABD3NW96</accession>
<feature type="domain" description="GH26" evidence="5">
    <location>
        <begin position="58"/>
        <end position="345"/>
    </location>
</feature>
<dbReference type="PROSITE" id="PS51764">
    <property type="entry name" value="GH26"/>
    <property type="match status" value="1"/>
</dbReference>
<keyword evidence="2" id="KW-0326">Glycosidase</keyword>
<keyword evidence="4" id="KW-0472">Membrane</keyword>
<keyword evidence="1" id="KW-0378">Hydrolase</keyword>
<dbReference type="SUPFAM" id="SSF51445">
    <property type="entry name" value="(Trans)glycosidases"/>
    <property type="match status" value="1"/>
</dbReference>
<reference evidence="6 7" key="1">
    <citation type="journal article" date="2020" name="G3 (Bethesda)">
        <title>Improved Reference Genome for Cyclotella cryptica CCMP332, a Model for Cell Wall Morphogenesis, Salinity Adaptation, and Lipid Production in Diatoms (Bacillariophyta).</title>
        <authorList>
            <person name="Roberts W.R."/>
            <person name="Downey K.M."/>
            <person name="Ruck E.C."/>
            <person name="Traller J.C."/>
            <person name="Alverson A.J."/>
        </authorList>
    </citation>
    <scope>NUCLEOTIDE SEQUENCE [LARGE SCALE GENOMIC DNA]</scope>
    <source>
        <strain evidence="6 7">CCMP332</strain>
    </source>
</reference>
<keyword evidence="7" id="KW-1185">Reference proteome</keyword>
<name>A0ABD3NW96_9STRA</name>
<comment type="caution">
    <text evidence="6">The sequence shown here is derived from an EMBL/GenBank/DDBJ whole genome shotgun (WGS) entry which is preliminary data.</text>
</comment>
<evidence type="ECO:0000256" key="3">
    <source>
        <dbReference type="SAM" id="MobiDB-lite"/>
    </source>
</evidence>
<dbReference type="InterPro" id="IPR017853">
    <property type="entry name" value="GH"/>
</dbReference>
<dbReference type="InterPro" id="IPR022790">
    <property type="entry name" value="GH26_dom"/>
</dbReference>
<feature type="transmembrane region" description="Helical" evidence="4">
    <location>
        <begin position="431"/>
        <end position="453"/>
    </location>
</feature>
<evidence type="ECO:0000256" key="2">
    <source>
        <dbReference type="ARBA" id="ARBA00023295"/>
    </source>
</evidence>
<proteinExistence type="predicted"/>
<sequence length="495" mass="55625">MNETDKPVTKTNENGKKRPSCRPPVNTTYLTIGQDLFSIHQYVLSQYNYSLHHSLITNTTVSDVDTVTGKSAAPLAVSQYVPSAFMVYTDLASLKGLWEPTDYGSGVEYADGVLNMFPSNHYLEYDGSDNVQEIRPSKYSPAGLQIGLWLNGTQGCFSIYTGVLDHQIQLLISYLEHCRASKVFIRIGYEFDNPSFGFSDDPAMYILAFRKIVSDCRDFLSDEANDRVLFVWHSWGAPMASKKLSLERFYPGDKFVDWIGVSIFQQVFPWGAAAGGGSMAEVENVLKFAVEHDKPIMIAESTPFGGIELNQATKAVQSLVTKENHNFGDSWDRWYGKVLEVINKYDISMWCYIDADWESQPMWHNVGFGETRIATNELVMAKWQEQIIRNGLRDRDFLFSGSLEGCGRPINAPDELDNLENDFEWNRLSHIGSFIVIPFLLVSAVFYIPYFILGGDKSPNHGLAVKKGERKPLLSGIDQVNNSTRTLLKSPTGSP</sequence>
<evidence type="ECO:0000256" key="4">
    <source>
        <dbReference type="SAM" id="Phobius"/>
    </source>
</evidence>
<organism evidence="6 7">
    <name type="scientific">Cyclotella cryptica</name>
    <dbReference type="NCBI Taxonomy" id="29204"/>
    <lineage>
        <taxon>Eukaryota</taxon>
        <taxon>Sar</taxon>
        <taxon>Stramenopiles</taxon>
        <taxon>Ochrophyta</taxon>
        <taxon>Bacillariophyta</taxon>
        <taxon>Coscinodiscophyceae</taxon>
        <taxon>Thalassiosirophycidae</taxon>
        <taxon>Stephanodiscales</taxon>
        <taxon>Stephanodiscaceae</taxon>
        <taxon>Cyclotella</taxon>
    </lineage>
</organism>
<dbReference type="Gene3D" id="3.20.20.80">
    <property type="entry name" value="Glycosidases"/>
    <property type="match status" value="1"/>
</dbReference>
<gene>
    <name evidence="6" type="ORF">HJC23_010561</name>
</gene>
<keyword evidence="4" id="KW-0812">Transmembrane</keyword>
<protein>
    <recommendedName>
        <fullName evidence="5">GH26 domain-containing protein</fullName>
    </recommendedName>
</protein>
<feature type="region of interest" description="Disordered" evidence="3">
    <location>
        <begin position="1"/>
        <end position="24"/>
    </location>
</feature>
<dbReference type="Proteomes" id="UP001516023">
    <property type="component" value="Unassembled WGS sequence"/>
</dbReference>
<evidence type="ECO:0000259" key="5">
    <source>
        <dbReference type="PROSITE" id="PS51764"/>
    </source>
</evidence>
<evidence type="ECO:0000256" key="1">
    <source>
        <dbReference type="ARBA" id="ARBA00022801"/>
    </source>
</evidence>
<evidence type="ECO:0000313" key="6">
    <source>
        <dbReference type="EMBL" id="KAL3779693.1"/>
    </source>
</evidence>
<evidence type="ECO:0000313" key="7">
    <source>
        <dbReference type="Proteomes" id="UP001516023"/>
    </source>
</evidence>